<comment type="caution">
    <text evidence="2">The sequence shown here is derived from an EMBL/GenBank/DDBJ whole genome shotgun (WGS) entry which is preliminary data.</text>
</comment>
<proteinExistence type="predicted"/>
<feature type="compositionally biased region" description="Polar residues" evidence="1">
    <location>
        <begin position="50"/>
        <end position="63"/>
    </location>
</feature>
<protein>
    <submittedName>
        <fullName evidence="2">Uncharacterized protein</fullName>
    </submittedName>
</protein>
<organism evidence="2 3">
    <name type="scientific">Euroglyphus maynei</name>
    <name type="common">Mayne's house dust mite</name>
    <dbReference type="NCBI Taxonomy" id="6958"/>
    <lineage>
        <taxon>Eukaryota</taxon>
        <taxon>Metazoa</taxon>
        <taxon>Ecdysozoa</taxon>
        <taxon>Arthropoda</taxon>
        <taxon>Chelicerata</taxon>
        <taxon>Arachnida</taxon>
        <taxon>Acari</taxon>
        <taxon>Acariformes</taxon>
        <taxon>Sarcoptiformes</taxon>
        <taxon>Astigmata</taxon>
        <taxon>Psoroptidia</taxon>
        <taxon>Analgoidea</taxon>
        <taxon>Pyroglyphidae</taxon>
        <taxon>Pyroglyphinae</taxon>
        <taxon>Euroglyphus</taxon>
    </lineage>
</organism>
<gene>
    <name evidence="2" type="ORF">BLA29_011232</name>
</gene>
<keyword evidence="3" id="KW-1185">Reference proteome</keyword>
<reference evidence="2 3" key="1">
    <citation type="submission" date="2017-03" db="EMBL/GenBank/DDBJ databases">
        <title>Genome Survey of Euroglyphus maynei.</title>
        <authorList>
            <person name="Arlian L.G."/>
            <person name="Morgan M.S."/>
            <person name="Rider S.D."/>
        </authorList>
    </citation>
    <scope>NUCLEOTIDE SEQUENCE [LARGE SCALE GENOMIC DNA]</scope>
    <source>
        <strain evidence="2">Arlian Lab</strain>
        <tissue evidence="2">Whole body</tissue>
    </source>
</reference>
<dbReference type="EMBL" id="MUJZ01037526">
    <property type="protein sequence ID" value="OTF76428.1"/>
    <property type="molecule type" value="Genomic_DNA"/>
</dbReference>
<feature type="region of interest" description="Disordered" evidence="1">
    <location>
        <begin position="1"/>
        <end position="99"/>
    </location>
</feature>
<name>A0A1Y3B939_EURMA</name>
<evidence type="ECO:0000256" key="1">
    <source>
        <dbReference type="SAM" id="MobiDB-lite"/>
    </source>
</evidence>
<feature type="non-terminal residue" evidence="2">
    <location>
        <position position="99"/>
    </location>
</feature>
<dbReference type="Proteomes" id="UP000194236">
    <property type="component" value="Unassembled WGS sequence"/>
</dbReference>
<sequence>MALNNNEDDNDIPPSNPPPLPPITDSYSNRRTESMSSFHSIDLKDDHPEINQNGQHNDKQNVLQLDRNLDPPKNNVNEKNKSNAVEDDDDKKKKNKDDE</sequence>
<evidence type="ECO:0000313" key="3">
    <source>
        <dbReference type="Proteomes" id="UP000194236"/>
    </source>
</evidence>
<evidence type="ECO:0000313" key="2">
    <source>
        <dbReference type="EMBL" id="OTF76428.1"/>
    </source>
</evidence>
<dbReference type="AlphaFoldDB" id="A0A1Y3B939"/>
<feature type="compositionally biased region" description="Acidic residues" evidence="1">
    <location>
        <begin position="1"/>
        <end position="11"/>
    </location>
</feature>
<feature type="compositionally biased region" description="Basic and acidic residues" evidence="1">
    <location>
        <begin position="90"/>
        <end position="99"/>
    </location>
</feature>
<accession>A0A1Y3B939</accession>